<organism evidence="1 2">
    <name type="scientific">Ancylostoma ceylanicum</name>
    <dbReference type="NCBI Taxonomy" id="53326"/>
    <lineage>
        <taxon>Eukaryota</taxon>
        <taxon>Metazoa</taxon>
        <taxon>Ecdysozoa</taxon>
        <taxon>Nematoda</taxon>
        <taxon>Chromadorea</taxon>
        <taxon>Rhabditida</taxon>
        <taxon>Rhabditina</taxon>
        <taxon>Rhabditomorpha</taxon>
        <taxon>Strongyloidea</taxon>
        <taxon>Ancylostomatidae</taxon>
        <taxon>Ancylostomatinae</taxon>
        <taxon>Ancylostoma</taxon>
    </lineage>
</organism>
<evidence type="ECO:0000313" key="2">
    <source>
        <dbReference type="Proteomes" id="UP000024635"/>
    </source>
</evidence>
<comment type="caution">
    <text evidence="1">The sequence shown here is derived from an EMBL/GenBank/DDBJ whole genome shotgun (WGS) entry which is preliminary data.</text>
</comment>
<dbReference type="Proteomes" id="UP000024635">
    <property type="component" value="Unassembled WGS sequence"/>
</dbReference>
<evidence type="ECO:0000313" key="1">
    <source>
        <dbReference type="EMBL" id="EYC30273.1"/>
    </source>
</evidence>
<reference evidence="2" key="1">
    <citation type="journal article" date="2015" name="Nat. Genet.">
        <title>The genome and transcriptome of the zoonotic hookworm Ancylostoma ceylanicum identify infection-specific gene families.</title>
        <authorList>
            <person name="Schwarz E.M."/>
            <person name="Hu Y."/>
            <person name="Antoshechkin I."/>
            <person name="Miller M.M."/>
            <person name="Sternberg P.W."/>
            <person name="Aroian R.V."/>
        </authorList>
    </citation>
    <scope>NUCLEOTIDE SEQUENCE</scope>
    <source>
        <strain evidence="2">HY135</strain>
    </source>
</reference>
<protein>
    <submittedName>
        <fullName evidence="1">Uncharacterized protein</fullName>
    </submittedName>
</protein>
<accession>A0A016VU28</accession>
<proteinExistence type="predicted"/>
<dbReference type="EMBL" id="JARK01001341">
    <property type="protein sequence ID" value="EYC30273.1"/>
    <property type="molecule type" value="Genomic_DNA"/>
</dbReference>
<sequence length="87" mass="9859">MWIQTSAAARQSWPGISRERRLYRSRSASESECVTPRRGNGDHLAVWSSLNSQFRRHTLIIPRRERKAIPAGSRAFFTVASIGSCPM</sequence>
<name>A0A016VU28_9BILA</name>
<keyword evidence="2" id="KW-1185">Reference proteome</keyword>
<gene>
    <name evidence="1" type="primary">Acey_s0005.g2550</name>
    <name evidence="1" type="ORF">Y032_0005g2550</name>
</gene>
<dbReference type="AlphaFoldDB" id="A0A016VU28"/>